<keyword evidence="6" id="KW-1185">Reference proteome</keyword>
<name>I0HSD6_RUBGI</name>
<evidence type="ECO:0000256" key="3">
    <source>
        <dbReference type="ARBA" id="ARBA00022801"/>
    </source>
</evidence>
<protein>
    <recommendedName>
        <fullName evidence="4">VRR-NUC domain-containing protein</fullName>
    </recommendedName>
</protein>
<evidence type="ECO:0000256" key="1">
    <source>
        <dbReference type="ARBA" id="ARBA00001946"/>
    </source>
</evidence>
<sequence>MAIVEYRQQPFEVPNVFAAVEVKFPGDWVKKEQLRDYVDLMRSDDKVAVLRVPEDCTDLVPGDGRTRLSVPSLGGRRNN</sequence>
<dbReference type="HOGENOM" id="CLU_2603863_0_0_4"/>
<dbReference type="STRING" id="983917.RGE_25840"/>
<accession>I0HSD6</accession>
<gene>
    <name evidence="5" type="ordered locus">RGE_25840</name>
</gene>
<dbReference type="RefSeq" id="WP_014428785.1">
    <property type="nucleotide sequence ID" value="NC_017075.1"/>
</dbReference>
<evidence type="ECO:0000313" key="5">
    <source>
        <dbReference type="EMBL" id="BAL95923.1"/>
    </source>
</evidence>
<dbReference type="InterPro" id="IPR014883">
    <property type="entry name" value="VRR_NUC"/>
</dbReference>
<keyword evidence="2" id="KW-0540">Nuclease</keyword>
<proteinExistence type="predicted"/>
<evidence type="ECO:0000259" key="4">
    <source>
        <dbReference type="Pfam" id="PF08774"/>
    </source>
</evidence>
<organism evidence="5 6">
    <name type="scientific">Rubrivivax gelatinosus (strain NBRC 100245 / IL144)</name>
    <dbReference type="NCBI Taxonomy" id="983917"/>
    <lineage>
        <taxon>Bacteria</taxon>
        <taxon>Pseudomonadati</taxon>
        <taxon>Pseudomonadota</taxon>
        <taxon>Betaproteobacteria</taxon>
        <taxon>Burkholderiales</taxon>
        <taxon>Sphaerotilaceae</taxon>
        <taxon>Rubrivivax</taxon>
    </lineage>
</organism>
<comment type="cofactor">
    <cofactor evidence="1">
        <name>Mg(2+)</name>
        <dbReference type="ChEBI" id="CHEBI:18420"/>
    </cofactor>
</comment>
<evidence type="ECO:0000256" key="2">
    <source>
        <dbReference type="ARBA" id="ARBA00022722"/>
    </source>
</evidence>
<dbReference type="GO" id="GO:0004518">
    <property type="term" value="F:nuclease activity"/>
    <property type="evidence" value="ECO:0007669"/>
    <property type="project" value="UniProtKB-KW"/>
</dbReference>
<dbReference type="GO" id="GO:0016788">
    <property type="term" value="F:hydrolase activity, acting on ester bonds"/>
    <property type="evidence" value="ECO:0007669"/>
    <property type="project" value="InterPro"/>
</dbReference>
<evidence type="ECO:0000313" key="6">
    <source>
        <dbReference type="Proteomes" id="UP000007883"/>
    </source>
</evidence>
<dbReference type="KEGG" id="rge:RGE_25840"/>
<dbReference type="AlphaFoldDB" id="I0HSD6"/>
<reference evidence="5 6" key="1">
    <citation type="journal article" date="2012" name="J. Bacteriol.">
        <title>Complete genome sequence of phototrophic betaproteobacterium Rubrivivax gelatinosus IL144.</title>
        <authorList>
            <person name="Nagashima S."/>
            <person name="Kamimura A."/>
            <person name="Shimizu T."/>
            <person name="Nakamura-isaki S."/>
            <person name="Aono E."/>
            <person name="Sakamoto K."/>
            <person name="Ichikawa N."/>
            <person name="Nakazawa H."/>
            <person name="Sekine M."/>
            <person name="Yamazaki S."/>
            <person name="Fujita N."/>
            <person name="Shimada K."/>
            <person name="Hanada S."/>
            <person name="Nagashima K.V.P."/>
        </authorList>
    </citation>
    <scope>NUCLEOTIDE SEQUENCE [LARGE SCALE GENOMIC DNA]</scope>
    <source>
        <strain evidence="6">NBRC 100245 / IL144</strain>
    </source>
</reference>
<dbReference type="Proteomes" id="UP000007883">
    <property type="component" value="Chromosome"/>
</dbReference>
<dbReference type="Pfam" id="PF08774">
    <property type="entry name" value="VRR_NUC"/>
    <property type="match status" value="1"/>
</dbReference>
<feature type="domain" description="VRR-NUC" evidence="4">
    <location>
        <begin position="15"/>
        <end position="52"/>
    </location>
</feature>
<dbReference type="EMBL" id="AP012320">
    <property type="protein sequence ID" value="BAL95923.1"/>
    <property type="molecule type" value="Genomic_DNA"/>
</dbReference>
<keyword evidence="3" id="KW-0378">Hydrolase</keyword>